<evidence type="ECO:0000256" key="1">
    <source>
        <dbReference type="SAM" id="MobiDB-lite"/>
    </source>
</evidence>
<protein>
    <submittedName>
        <fullName evidence="2">Lycopene cyclase</fullName>
    </submittedName>
</protein>
<evidence type="ECO:0000313" key="2">
    <source>
        <dbReference type="EMBL" id="MTE17889.1"/>
    </source>
</evidence>
<dbReference type="RefSeq" id="WP_162465663.1">
    <property type="nucleotide sequence ID" value="NZ_WIXO01000001.1"/>
</dbReference>
<dbReference type="Pfam" id="PF05834">
    <property type="entry name" value="Lycopene_cycl"/>
    <property type="match status" value="1"/>
</dbReference>
<dbReference type="InterPro" id="IPR036188">
    <property type="entry name" value="FAD/NAD-bd_sf"/>
</dbReference>
<organism evidence="2 3">
    <name type="scientific">Streptomyces taklimakanensis</name>
    <dbReference type="NCBI Taxonomy" id="2569853"/>
    <lineage>
        <taxon>Bacteria</taxon>
        <taxon>Bacillati</taxon>
        <taxon>Actinomycetota</taxon>
        <taxon>Actinomycetes</taxon>
        <taxon>Kitasatosporales</taxon>
        <taxon>Streptomycetaceae</taxon>
        <taxon>Streptomyces</taxon>
    </lineage>
</organism>
<proteinExistence type="predicted"/>
<dbReference type="SUPFAM" id="SSF51905">
    <property type="entry name" value="FAD/NAD(P)-binding domain"/>
    <property type="match status" value="1"/>
</dbReference>
<reference evidence="2 3" key="1">
    <citation type="submission" date="2019-11" db="EMBL/GenBank/DDBJ databases">
        <authorList>
            <person name="Yuan L."/>
        </authorList>
    </citation>
    <scope>NUCLEOTIDE SEQUENCE [LARGE SCALE GENOMIC DNA]</scope>
    <source>
        <strain evidence="2 3">TRM43335</strain>
    </source>
</reference>
<comment type="caution">
    <text evidence="2">The sequence shown here is derived from an EMBL/GenBank/DDBJ whole genome shotgun (WGS) entry which is preliminary data.</text>
</comment>
<dbReference type="EMBL" id="WIXO01000001">
    <property type="protein sequence ID" value="MTE17889.1"/>
    <property type="molecule type" value="Genomic_DNA"/>
</dbReference>
<keyword evidence="3" id="KW-1185">Reference proteome</keyword>
<sequence length="434" mass="46598">MTDADVVVVGAGAAGLSLVEHLSTAGLPREYGIVVVEPPPGPGRSPDRTWCFWEDEAPDGGEPADSDGLAGLVTASWGRLVVRAPDGGTAGGASPRRYRMVRSPDFLRAADVRLSADPRVTRVRGTVTGIDDGPHGARVTGVGADGRPFAVTGRWVFDSRPPRRLPPARTTLLQHFRGWFVRTEEDRFDPGTAELMDLRTPQPRRGLSFAYVLPFSSREALVEYTEFAPSVLDDEGYEAALRHYTRRVRPLGALTVTGVEQGVIPMTDGRFPRRVGRSVFRIGTAGGATRPATGYTFATVRRQSARIAAALADGRVPSPPRPHARRHLAMDAALLRALATGRIDGAAFFADLFRRNPLPSVLRFLDGGSSPREEVAIGLRSPVWPMARSLVELPLVRRRPSAGGGPRGPVAPLRPPGAARPAGPLDPTRGKAPR</sequence>
<dbReference type="Proteomes" id="UP000473014">
    <property type="component" value="Unassembled WGS sequence"/>
</dbReference>
<feature type="compositionally biased region" description="Low complexity" evidence="1">
    <location>
        <begin position="408"/>
        <end position="423"/>
    </location>
</feature>
<name>A0A6G2B742_9ACTN</name>
<gene>
    <name evidence="2" type="ORF">F0L17_01810</name>
</gene>
<accession>A0A6G2B742</accession>
<feature type="region of interest" description="Disordered" evidence="1">
    <location>
        <begin position="398"/>
        <end position="434"/>
    </location>
</feature>
<evidence type="ECO:0000313" key="3">
    <source>
        <dbReference type="Proteomes" id="UP000473014"/>
    </source>
</evidence>
<dbReference type="AlphaFoldDB" id="A0A6G2B742"/>